<dbReference type="EMBL" id="BEZZ01016285">
    <property type="protein sequence ID" value="GCC38781.1"/>
    <property type="molecule type" value="Genomic_DNA"/>
</dbReference>
<keyword evidence="2" id="KW-1185">Reference proteome</keyword>
<proteinExistence type="predicted"/>
<sequence length="65" mass="7103">FRAIPLGPVPPPTVKFAYGTVRMTKFGALLDFLNVLSPRGAVNSTYPLTFEQMQQVGGQCIVKSF</sequence>
<dbReference type="AlphaFoldDB" id="A0A401T7Y3"/>
<dbReference type="Proteomes" id="UP000287033">
    <property type="component" value="Unassembled WGS sequence"/>
</dbReference>
<evidence type="ECO:0000313" key="2">
    <source>
        <dbReference type="Proteomes" id="UP000287033"/>
    </source>
</evidence>
<reference evidence="1 2" key="1">
    <citation type="journal article" date="2018" name="Nat. Ecol. Evol.">
        <title>Shark genomes provide insights into elasmobranch evolution and the origin of vertebrates.</title>
        <authorList>
            <person name="Hara Y"/>
            <person name="Yamaguchi K"/>
            <person name="Onimaru K"/>
            <person name="Kadota M"/>
            <person name="Koyanagi M"/>
            <person name="Keeley SD"/>
            <person name="Tatsumi K"/>
            <person name="Tanaka K"/>
            <person name="Motone F"/>
            <person name="Kageyama Y"/>
            <person name="Nozu R"/>
            <person name="Adachi N"/>
            <person name="Nishimura O"/>
            <person name="Nakagawa R"/>
            <person name="Tanegashima C"/>
            <person name="Kiyatake I"/>
            <person name="Matsumoto R"/>
            <person name="Murakumo K"/>
            <person name="Nishida K"/>
            <person name="Terakita A"/>
            <person name="Kuratani S"/>
            <person name="Sato K"/>
            <person name="Hyodo S Kuraku.S."/>
        </authorList>
    </citation>
    <scope>NUCLEOTIDE SEQUENCE [LARGE SCALE GENOMIC DNA]</scope>
</reference>
<evidence type="ECO:0000313" key="1">
    <source>
        <dbReference type="EMBL" id="GCC38781.1"/>
    </source>
</evidence>
<dbReference type="STRING" id="137246.A0A401T7Y3"/>
<organism evidence="1 2">
    <name type="scientific">Chiloscyllium punctatum</name>
    <name type="common">Brownbanded bambooshark</name>
    <name type="synonym">Hemiscyllium punctatum</name>
    <dbReference type="NCBI Taxonomy" id="137246"/>
    <lineage>
        <taxon>Eukaryota</taxon>
        <taxon>Metazoa</taxon>
        <taxon>Chordata</taxon>
        <taxon>Craniata</taxon>
        <taxon>Vertebrata</taxon>
        <taxon>Chondrichthyes</taxon>
        <taxon>Elasmobranchii</taxon>
        <taxon>Galeomorphii</taxon>
        <taxon>Galeoidea</taxon>
        <taxon>Orectolobiformes</taxon>
        <taxon>Hemiscylliidae</taxon>
        <taxon>Chiloscyllium</taxon>
    </lineage>
</organism>
<name>A0A401T7Y3_CHIPU</name>
<protein>
    <submittedName>
        <fullName evidence="1">Uncharacterized protein</fullName>
    </submittedName>
</protein>
<accession>A0A401T7Y3</accession>
<comment type="caution">
    <text evidence="1">The sequence shown here is derived from an EMBL/GenBank/DDBJ whole genome shotgun (WGS) entry which is preliminary data.</text>
</comment>
<gene>
    <name evidence="1" type="ORF">chiPu_0023151</name>
</gene>
<feature type="non-terminal residue" evidence="1">
    <location>
        <position position="1"/>
    </location>
</feature>